<comment type="caution">
    <text evidence="1">The sequence shown here is derived from an EMBL/GenBank/DDBJ whole genome shotgun (WGS) entry which is preliminary data.</text>
</comment>
<sequence>MTDSTKPTTDAMRGVELTRDCAGHYTATNARGGTLPIGSGGDADFTPVELLLAAVAGCSAIDVDLLTSRRAEPEAFAVNAAAEKLRDAHGNHLGPVEVVFTVRFGEGADGDRAREVLPTAVRQSRDRLCTVSRTVQLPTPVDMRAE</sequence>
<dbReference type="Gene3D" id="3.30.300.20">
    <property type="match status" value="1"/>
</dbReference>
<organism evidence="1 2">
    <name type="scientific">Naumannella cuiyingiana</name>
    <dbReference type="NCBI Taxonomy" id="1347891"/>
    <lineage>
        <taxon>Bacteria</taxon>
        <taxon>Bacillati</taxon>
        <taxon>Actinomycetota</taxon>
        <taxon>Actinomycetes</taxon>
        <taxon>Propionibacteriales</taxon>
        <taxon>Propionibacteriaceae</taxon>
        <taxon>Naumannella</taxon>
    </lineage>
</organism>
<dbReference type="Proteomes" id="UP000527616">
    <property type="component" value="Unassembled WGS sequence"/>
</dbReference>
<dbReference type="PANTHER" id="PTHR34352:SF1">
    <property type="entry name" value="PROTEIN YHFA"/>
    <property type="match status" value="1"/>
</dbReference>
<evidence type="ECO:0000313" key="1">
    <source>
        <dbReference type="EMBL" id="NYI72189.1"/>
    </source>
</evidence>
<keyword evidence="2" id="KW-1185">Reference proteome</keyword>
<gene>
    <name evidence="1" type="ORF">GGQ54_002749</name>
</gene>
<dbReference type="PANTHER" id="PTHR34352">
    <property type="entry name" value="PROTEIN YHFA"/>
    <property type="match status" value="1"/>
</dbReference>
<dbReference type="EMBL" id="JACBZS010000001">
    <property type="protein sequence ID" value="NYI72189.1"/>
    <property type="molecule type" value="Genomic_DNA"/>
</dbReference>
<reference evidence="1 2" key="1">
    <citation type="submission" date="2020-07" db="EMBL/GenBank/DDBJ databases">
        <title>Sequencing the genomes of 1000 actinobacteria strains.</title>
        <authorList>
            <person name="Klenk H.-P."/>
        </authorList>
    </citation>
    <scope>NUCLEOTIDE SEQUENCE [LARGE SCALE GENOMIC DNA]</scope>
    <source>
        <strain evidence="1 2">DSM 103164</strain>
    </source>
</reference>
<protein>
    <submittedName>
        <fullName evidence="1">Putative OsmC-like protein</fullName>
    </submittedName>
</protein>
<name>A0A7Z0DBD0_9ACTN</name>
<dbReference type="Pfam" id="PF02566">
    <property type="entry name" value="OsmC"/>
    <property type="match status" value="1"/>
</dbReference>
<accession>A0A7Z0DBD0</accession>
<evidence type="ECO:0000313" key="2">
    <source>
        <dbReference type="Proteomes" id="UP000527616"/>
    </source>
</evidence>
<dbReference type="InterPro" id="IPR003718">
    <property type="entry name" value="OsmC/Ohr_fam"/>
</dbReference>
<proteinExistence type="predicted"/>
<dbReference type="InterPro" id="IPR036102">
    <property type="entry name" value="OsmC/Ohrsf"/>
</dbReference>
<dbReference type="SUPFAM" id="SSF82784">
    <property type="entry name" value="OsmC-like"/>
    <property type="match status" value="1"/>
</dbReference>
<dbReference type="InterPro" id="IPR015946">
    <property type="entry name" value="KH_dom-like_a/b"/>
</dbReference>
<dbReference type="AlphaFoldDB" id="A0A7Z0DBD0"/>